<keyword evidence="7" id="KW-0479">Metal-binding</keyword>
<dbReference type="GO" id="GO:0070095">
    <property type="term" value="F:fructose-6-phosphate binding"/>
    <property type="evidence" value="ECO:0007669"/>
    <property type="project" value="TreeGrafter"/>
</dbReference>
<comment type="cofactor">
    <cofactor evidence="1">
        <name>Mg(2+)</name>
        <dbReference type="ChEBI" id="CHEBI:18420"/>
    </cofactor>
</comment>
<evidence type="ECO:0000256" key="9">
    <source>
        <dbReference type="ARBA" id="ARBA00022777"/>
    </source>
</evidence>
<dbReference type="EMBL" id="BARS01001546">
    <property type="protein sequence ID" value="GAF73279.1"/>
    <property type="molecule type" value="Genomic_DNA"/>
</dbReference>
<dbReference type="InterPro" id="IPR000023">
    <property type="entry name" value="Phosphofructokinase_dom"/>
</dbReference>
<dbReference type="InterPro" id="IPR022953">
    <property type="entry name" value="ATP_PFK"/>
</dbReference>
<keyword evidence="6" id="KW-0808">Transferase</keyword>
<keyword evidence="8" id="KW-0547">Nucleotide-binding</keyword>
<dbReference type="PANTHER" id="PTHR13697">
    <property type="entry name" value="PHOSPHOFRUCTOKINASE"/>
    <property type="match status" value="1"/>
</dbReference>
<keyword evidence="10" id="KW-0067">ATP-binding</keyword>
<keyword evidence="9" id="KW-0418">Kinase</keyword>
<dbReference type="Gene3D" id="3.40.50.450">
    <property type="match status" value="1"/>
</dbReference>
<accession>X0RWT0</accession>
<evidence type="ECO:0000256" key="11">
    <source>
        <dbReference type="ARBA" id="ARBA00022842"/>
    </source>
</evidence>
<comment type="caution">
    <text evidence="15">The sequence shown here is derived from an EMBL/GenBank/DDBJ whole genome shotgun (WGS) entry which is preliminary data.</text>
</comment>
<dbReference type="InterPro" id="IPR035966">
    <property type="entry name" value="PKF_sf"/>
</dbReference>
<dbReference type="EC" id="2.7.1.11" evidence="4"/>
<name>X0RWT0_9ZZZZ</name>
<comment type="catalytic activity">
    <reaction evidence="13">
        <text>beta-D-fructose 6-phosphate + ATP = beta-D-fructose 1,6-bisphosphate + ADP + H(+)</text>
        <dbReference type="Rhea" id="RHEA:16109"/>
        <dbReference type="ChEBI" id="CHEBI:15378"/>
        <dbReference type="ChEBI" id="CHEBI:30616"/>
        <dbReference type="ChEBI" id="CHEBI:32966"/>
        <dbReference type="ChEBI" id="CHEBI:57634"/>
        <dbReference type="ChEBI" id="CHEBI:456216"/>
        <dbReference type="EC" id="2.7.1.11"/>
    </reaction>
</comment>
<evidence type="ECO:0000256" key="5">
    <source>
        <dbReference type="ARBA" id="ARBA00022490"/>
    </source>
</evidence>
<dbReference type="GO" id="GO:0005945">
    <property type="term" value="C:6-phosphofructokinase complex"/>
    <property type="evidence" value="ECO:0007669"/>
    <property type="project" value="TreeGrafter"/>
</dbReference>
<dbReference type="GO" id="GO:0006002">
    <property type="term" value="P:fructose 6-phosphate metabolic process"/>
    <property type="evidence" value="ECO:0007669"/>
    <property type="project" value="InterPro"/>
</dbReference>
<keyword evidence="11" id="KW-0460">Magnesium</keyword>
<keyword evidence="12" id="KW-0324">Glycolysis</keyword>
<dbReference type="GO" id="GO:0048029">
    <property type="term" value="F:monosaccharide binding"/>
    <property type="evidence" value="ECO:0007669"/>
    <property type="project" value="TreeGrafter"/>
</dbReference>
<evidence type="ECO:0000256" key="8">
    <source>
        <dbReference type="ARBA" id="ARBA00022741"/>
    </source>
</evidence>
<evidence type="ECO:0000256" key="2">
    <source>
        <dbReference type="ARBA" id="ARBA00004496"/>
    </source>
</evidence>
<organism evidence="15">
    <name type="scientific">marine sediment metagenome</name>
    <dbReference type="NCBI Taxonomy" id="412755"/>
    <lineage>
        <taxon>unclassified sequences</taxon>
        <taxon>metagenomes</taxon>
        <taxon>ecological metagenomes</taxon>
    </lineage>
</organism>
<reference evidence="15" key="1">
    <citation type="journal article" date="2014" name="Front. Microbiol.">
        <title>High frequency of phylogenetically diverse reductive dehalogenase-homologous genes in deep subseafloor sedimentary metagenomes.</title>
        <authorList>
            <person name="Kawai M."/>
            <person name="Futagami T."/>
            <person name="Toyoda A."/>
            <person name="Takaki Y."/>
            <person name="Nishi S."/>
            <person name="Hori S."/>
            <person name="Arai W."/>
            <person name="Tsubouchi T."/>
            <person name="Morono Y."/>
            <person name="Uchiyama I."/>
            <person name="Ito T."/>
            <person name="Fujiyama A."/>
            <person name="Inagaki F."/>
            <person name="Takami H."/>
        </authorList>
    </citation>
    <scope>NUCLEOTIDE SEQUENCE</scope>
    <source>
        <strain evidence="15">Expedition CK06-06</strain>
    </source>
</reference>
<comment type="pathway">
    <text evidence="3">Carbohydrate degradation; glycolysis; D-glyceraldehyde 3-phosphate and glycerone phosphate from D-glucose: step 3/4.</text>
</comment>
<dbReference type="AlphaFoldDB" id="X0RWT0"/>
<sequence length="155" mass="16188">MKLRTIGVLTSGGDAPGINPCIRAAARSAIARGVEVIGIQEGFDGLIRGEMSPLRVRDVSGIIHRGGTFLRTARCPEFLNPKGQRQALRELNEAGIEGLVVIGGDGSMRGAHALAGLSFPVVGVPASIDNDIWGTDMSIGVDTALNTIMQAVDKL</sequence>
<dbReference type="UniPathway" id="UPA00109">
    <property type="reaction ID" value="UER00182"/>
</dbReference>
<dbReference type="GO" id="GO:0003872">
    <property type="term" value="F:6-phosphofructokinase activity"/>
    <property type="evidence" value="ECO:0007669"/>
    <property type="project" value="UniProtKB-EC"/>
</dbReference>
<dbReference type="Pfam" id="PF00365">
    <property type="entry name" value="PFK"/>
    <property type="match status" value="1"/>
</dbReference>
<evidence type="ECO:0000256" key="6">
    <source>
        <dbReference type="ARBA" id="ARBA00022679"/>
    </source>
</evidence>
<comment type="subcellular location">
    <subcellularLocation>
        <location evidence="2">Cytoplasm</location>
    </subcellularLocation>
</comment>
<dbReference type="PANTHER" id="PTHR13697:SF4">
    <property type="entry name" value="ATP-DEPENDENT 6-PHOSPHOFRUCTOKINASE"/>
    <property type="match status" value="1"/>
</dbReference>
<evidence type="ECO:0000256" key="1">
    <source>
        <dbReference type="ARBA" id="ARBA00001946"/>
    </source>
</evidence>
<feature type="domain" description="Phosphofructokinase" evidence="14">
    <location>
        <begin position="6"/>
        <end position="155"/>
    </location>
</feature>
<dbReference type="SUPFAM" id="SSF53784">
    <property type="entry name" value="Phosphofructokinase"/>
    <property type="match status" value="1"/>
</dbReference>
<evidence type="ECO:0000313" key="15">
    <source>
        <dbReference type="EMBL" id="GAF73279.1"/>
    </source>
</evidence>
<evidence type="ECO:0000256" key="13">
    <source>
        <dbReference type="ARBA" id="ARBA00048070"/>
    </source>
</evidence>
<dbReference type="GO" id="GO:0030388">
    <property type="term" value="P:fructose 1,6-bisphosphate metabolic process"/>
    <property type="evidence" value="ECO:0007669"/>
    <property type="project" value="TreeGrafter"/>
</dbReference>
<gene>
    <name evidence="15" type="ORF">S01H1_02983</name>
</gene>
<feature type="non-terminal residue" evidence="15">
    <location>
        <position position="155"/>
    </location>
</feature>
<protein>
    <recommendedName>
        <fullName evidence="4">6-phosphofructokinase</fullName>
        <ecNumber evidence="4">2.7.1.11</ecNumber>
    </recommendedName>
</protein>
<evidence type="ECO:0000256" key="7">
    <source>
        <dbReference type="ARBA" id="ARBA00022723"/>
    </source>
</evidence>
<dbReference type="PRINTS" id="PR00476">
    <property type="entry name" value="PHFRCTKINASE"/>
</dbReference>
<dbReference type="GO" id="GO:0016208">
    <property type="term" value="F:AMP binding"/>
    <property type="evidence" value="ECO:0007669"/>
    <property type="project" value="TreeGrafter"/>
</dbReference>
<proteinExistence type="predicted"/>
<keyword evidence="5" id="KW-0963">Cytoplasm</keyword>
<evidence type="ECO:0000256" key="4">
    <source>
        <dbReference type="ARBA" id="ARBA00012055"/>
    </source>
</evidence>
<dbReference type="GO" id="GO:0046872">
    <property type="term" value="F:metal ion binding"/>
    <property type="evidence" value="ECO:0007669"/>
    <property type="project" value="UniProtKB-KW"/>
</dbReference>
<evidence type="ECO:0000256" key="12">
    <source>
        <dbReference type="ARBA" id="ARBA00023152"/>
    </source>
</evidence>
<evidence type="ECO:0000259" key="14">
    <source>
        <dbReference type="Pfam" id="PF00365"/>
    </source>
</evidence>
<evidence type="ECO:0000256" key="10">
    <source>
        <dbReference type="ARBA" id="ARBA00022840"/>
    </source>
</evidence>
<dbReference type="GO" id="GO:0061621">
    <property type="term" value="P:canonical glycolysis"/>
    <property type="evidence" value="ECO:0007669"/>
    <property type="project" value="TreeGrafter"/>
</dbReference>
<dbReference type="GO" id="GO:0042802">
    <property type="term" value="F:identical protein binding"/>
    <property type="evidence" value="ECO:0007669"/>
    <property type="project" value="TreeGrafter"/>
</dbReference>
<evidence type="ECO:0000256" key="3">
    <source>
        <dbReference type="ARBA" id="ARBA00004679"/>
    </source>
</evidence>
<dbReference type="GO" id="GO:0005524">
    <property type="term" value="F:ATP binding"/>
    <property type="evidence" value="ECO:0007669"/>
    <property type="project" value="UniProtKB-KW"/>
</dbReference>